<dbReference type="InterPro" id="IPR018511">
    <property type="entry name" value="Hemolysin-typ_Ca-bd_CS"/>
</dbReference>
<dbReference type="SUPFAM" id="SSF51120">
    <property type="entry name" value="beta-Roll"/>
    <property type="match status" value="1"/>
</dbReference>
<proteinExistence type="predicted"/>
<dbReference type="Gene3D" id="2.150.10.10">
    <property type="entry name" value="Serralysin-like metalloprotease, C-terminal"/>
    <property type="match status" value="1"/>
</dbReference>
<dbReference type="PRINTS" id="PR00313">
    <property type="entry name" value="CABNDNGRPT"/>
</dbReference>
<dbReference type="GO" id="GO:0005509">
    <property type="term" value="F:calcium ion binding"/>
    <property type="evidence" value="ECO:0007669"/>
    <property type="project" value="InterPro"/>
</dbReference>
<dbReference type="InterPro" id="IPR001343">
    <property type="entry name" value="Hemolysn_Ca-bd"/>
</dbReference>
<sequence>MTFPNDSLQITQKTTVSQAIPQPVKEQAAAQIAVTPEYTNKLNPPSGFTGPIPDFKAPTKDIGGAIQTTPGGQKNNGTILGTGFTVESFFEALFGKETGANIWQSVLEEVATKTGISLENLTRIINSPEFNQGFANLPKFVSVSTDANPSYAGSIGTSSGGSSALGAVATAGGKSPISSNPMDVFQNNGISGLLGTSASAGVKTLEDFNKASLIAIDYDPQEAQFVKDFANDVMVAATGLGAAAGVAALAGVSAPLLLAAGAVLGGYGAYAHAVVRLTETYGTPVEGTATGSAIKIPDPEMQGKIVNIISAAILDQLAQVNLGKPVGQGGSGDAMPVDDGGIGGVVQGGAIAINSQSQLGKNLFGQPVGLGGENVSGGNKGLDTFGNSNGAGVINPGDGGSNPAGDSRFLNDPGQAIGGAQPAPNLSGAPTQSGQTLTGTAGNDVLIGSTNNDLLDGRQGRDILTGGSGSDRFRFTIPEFGLNQADRITDFNRLAGDRLEISRAAFDLAANTVLSFQTVNSDAALAQALESNNLFVYDQRNGSLFFNQNGAAAGFGEGGVFAVLEGGAALTASDITFLG</sequence>
<protein>
    <submittedName>
        <fullName evidence="2">Calcium-binding protein</fullName>
    </submittedName>
</protein>
<name>A0AAT9K0P8_SYNEL</name>
<organism evidence="2">
    <name type="scientific">Synechococcus elongatus PCC 11802</name>
    <dbReference type="NCBI Taxonomy" id="2283154"/>
    <lineage>
        <taxon>Bacteria</taxon>
        <taxon>Bacillati</taxon>
        <taxon>Cyanobacteriota</taxon>
        <taxon>Cyanophyceae</taxon>
        <taxon>Synechococcales</taxon>
        <taxon>Synechococcaceae</taxon>
        <taxon>Synechococcus</taxon>
    </lineage>
</organism>
<dbReference type="Pfam" id="PF00353">
    <property type="entry name" value="HemolysinCabind"/>
    <property type="match status" value="1"/>
</dbReference>
<evidence type="ECO:0000256" key="1">
    <source>
        <dbReference type="SAM" id="MobiDB-lite"/>
    </source>
</evidence>
<gene>
    <name evidence="2" type="ORF">EKO22_06105</name>
</gene>
<accession>A0AAT9K0P8</accession>
<dbReference type="EMBL" id="CP034671">
    <property type="protein sequence ID" value="QFZ92005.2"/>
    <property type="molecule type" value="Genomic_DNA"/>
</dbReference>
<feature type="compositionally biased region" description="Polar residues" evidence="1">
    <location>
        <begin position="428"/>
        <end position="441"/>
    </location>
</feature>
<reference evidence="2" key="1">
    <citation type="submission" date="2024-01" db="EMBL/GenBank/DDBJ databases">
        <title>Synechococcus elongatus PCC 11802, a close yet different native of Synechococcus elongatus PCC 11801.</title>
        <authorList>
            <person name="Jaiswal D."/>
            <person name="Sengupta A."/>
            <person name="Sengupta S."/>
            <person name="Pakrasi H.B."/>
            <person name="Wangikar P."/>
        </authorList>
    </citation>
    <scope>NUCLEOTIDE SEQUENCE</scope>
    <source>
        <strain evidence="2">PCC 11802</strain>
    </source>
</reference>
<feature type="region of interest" description="Disordered" evidence="1">
    <location>
        <begin position="388"/>
        <end position="443"/>
    </location>
</feature>
<dbReference type="InterPro" id="IPR011049">
    <property type="entry name" value="Serralysin-like_metalloprot_C"/>
</dbReference>
<dbReference type="PROSITE" id="PS00330">
    <property type="entry name" value="HEMOLYSIN_CALCIUM"/>
    <property type="match status" value="1"/>
</dbReference>
<evidence type="ECO:0000313" key="2">
    <source>
        <dbReference type="EMBL" id="QFZ92005.2"/>
    </source>
</evidence>
<dbReference type="AlphaFoldDB" id="A0AAT9K0P8"/>
<dbReference type="RefSeq" id="WP_208678934.1">
    <property type="nucleotide sequence ID" value="NZ_CP034671.2"/>
</dbReference>